<dbReference type="Proteomes" id="UP000774000">
    <property type="component" value="Unassembled WGS sequence"/>
</dbReference>
<dbReference type="RefSeq" id="WP_204701264.1">
    <property type="nucleotide sequence ID" value="NZ_JAFBDQ010000005.1"/>
</dbReference>
<evidence type="ECO:0000313" key="1">
    <source>
        <dbReference type="EMBL" id="MBM7556490.1"/>
    </source>
</evidence>
<accession>A0A939BMH3</accession>
<comment type="caution">
    <text evidence="1">The sequence shown here is derived from an EMBL/GenBank/DDBJ whole genome shotgun (WGS) entry which is preliminary data.</text>
</comment>
<dbReference type="EMBL" id="JAFBDQ010000005">
    <property type="protein sequence ID" value="MBM7556490.1"/>
    <property type="molecule type" value="Genomic_DNA"/>
</dbReference>
<reference evidence="1" key="1">
    <citation type="submission" date="2021-01" db="EMBL/GenBank/DDBJ databases">
        <title>Genomic Encyclopedia of Type Strains, Phase IV (KMG-IV): sequencing the most valuable type-strain genomes for metagenomic binning, comparative biology and taxonomic classification.</title>
        <authorList>
            <person name="Goeker M."/>
        </authorList>
    </citation>
    <scope>NUCLEOTIDE SEQUENCE</scope>
    <source>
        <strain evidence="1">DSM 23230</strain>
    </source>
</reference>
<sequence length="132" mass="15761">MTKTRKKFHLLDEINEKLASWEDKRDKAQQIKGYIQDTAYKLTKFSSCPHHIRGEKIEINFDFEERDGNVLKFIDNGEKLETYDYVVHFEEIVELLEKVYDELEEAELSNLENRGYDFNELANKIDKILQLI</sequence>
<keyword evidence="2" id="KW-1185">Reference proteome</keyword>
<protein>
    <submittedName>
        <fullName evidence="1">Uncharacterized protein</fullName>
    </submittedName>
</protein>
<evidence type="ECO:0000313" key="2">
    <source>
        <dbReference type="Proteomes" id="UP000774000"/>
    </source>
</evidence>
<organism evidence="1 2">
    <name type="scientific">Halanaerobacter jeridensis</name>
    <dbReference type="NCBI Taxonomy" id="706427"/>
    <lineage>
        <taxon>Bacteria</taxon>
        <taxon>Bacillati</taxon>
        <taxon>Bacillota</taxon>
        <taxon>Clostridia</taxon>
        <taxon>Halanaerobiales</taxon>
        <taxon>Halobacteroidaceae</taxon>
        <taxon>Halanaerobacter</taxon>
    </lineage>
</organism>
<name>A0A939BMH3_9FIRM</name>
<proteinExistence type="predicted"/>
<gene>
    <name evidence="1" type="ORF">JOC47_001333</name>
</gene>
<dbReference type="AlphaFoldDB" id="A0A939BMH3"/>